<name>A0A0A1DL22_NOCSI</name>
<accession>A0A0A1DL22</accession>
<dbReference type="KEGG" id="psim:KR76_16835"/>
<dbReference type="GeneID" id="96612846"/>
<organism evidence="1 2">
    <name type="scientific">Nocardioides simplex</name>
    <name type="common">Arthrobacter simplex</name>
    <dbReference type="NCBI Taxonomy" id="2045"/>
    <lineage>
        <taxon>Bacteria</taxon>
        <taxon>Bacillati</taxon>
        <taxon>Actinomycetota</taxon>
        <taxon>Actinomycetes</taxon>
        <taxon>Propionibacteriales</taxon>
        <taxon>Nocardioidaceae</taxon>
        <taxon>Pimelobacter</taxon>
    </lineage>
</organism>
<gene>
    <name evidence="1" type="ORF">KR76_16835</name>
</gene>
<proteinExistence type="predicted"/>
<protein>
    <submittedName>
        <fullName evidence="1">Uncharacterized protein</fullName>
    </submittedName>
</protein>
<dbReference type="AlphaFoldDB" id="A0A0A1DL22"/>
<evidence type="ECO:0000313" key="2">
    <source>
        <dbReference type="Proteomes" id="UP000030300"/>
    </source>
</evidence>
<dbReference type="EMBL" id="CP009896">
    <property type="protein sequence ID" value="AIY18014.2"/>
    <property type="molecule type" value="Genomic_DNA"/>
</dbReference>
<sequence>MTVRIVSVVGIGVAGWVLLAAYGLGAFALAAVVAVLAGLAVAFTPSRA</sequence>
<dbReference type="RefSeq" id="WP_158510209.1">
    <property type="nucleotide sequence ID" value="NZ_BJMC01000028.1"/>
</dbReference>
<keyword evidence="2" id="KW-1185">Reference proteome</keyword>
<dbReference type="Proteomes" id="UP000030300">
    <property type="component" value="Chromosome"/>
</dbReference>
<reference evidence="1 2" key="1">
    <citation type="journal article" date="2015" name="Genome Announc.">
        <title>Complete Genome Sequence of Steroid-Transforming Nocardioides simplex VKM Ac-2033D.</title>
        <authorList>
            <person name="Shtratnikova V.Y."/>
            <person name="Schelkunov M.I."/>
            <person name="Pekov Y.A."/>
            <person name="Fokina V.V."/>
            <person name="Logacheva M.D."/>
            <person name="Sokolov S.L."/>
            <person name="Bragin E.Y."/>
            <person name="Ashapkin V.V."/>
            <person name="Donova M.V."/>
        </authorList>
    </citation>
    <scope>NUCLEOTIDE SEQUENCE [LARGE SCALE GENOMIC DNA]</scope>
    <source>
        <strain evidence="1 2">VKM Ac-2033D</strain>
    </source>
</reference>
<evidence type="ECO:0000313" key="1">
    <source>
        <dbReference type="EMBL" id="AIY18014.2"/>
    </source>
</evidence>
<dbReference type="HOGENOM" id="CLU_3155460_0_0_11"/>